<protein>
    <recommendedName>
        <fullName evidence="3">DUF2190 family protein</fullName>
    </recommendedName>
</protein>
<proteinExistence type="predicted"/>
<gene>
    <name evidence="1" type="ORF">IZ6_25220</name>
</gene>
<name>A0A6S6QV40_9HYPH</name>
<dbReference type="EMBL" id="AP023361">
    <property type="protein sequence ID" value="BCJ91787.1"/>
    <property type="molecule type" value="Genomic_DNA"/>
</dbReference>
<reference evidence="1 2" key="1">
    <citation type="submission" date="2020-08" db="EMBL/GenBank/DDBJ databases">
        <title>Genome sequence of Rhizobiales bacterium strain IZ6.</title>
        <authorList>
            <person name="Nakai R."/>
            <person name="Naganuma T."/>
        </authorList>
    </citation>
    <scope>NUCLEOTIDE SEQUENCE [LARGE SCALE GENOMIC DNA]</scope>
    <source>
        <strain evidence="1 2">IZ6</strain>
    </source>
</reference>
<evidence type="ECO:0008006" key="3">
    <source>
        <dbReference type="Google" id="ProtNLM"/>
    </source>
</evidence>
<dbReference type="Proteomes" id="UP000515317">
    <property type="component" value="Chromosome"/>
</dbReference>
<dbReference type="KEGG" id="tso:IZ6_25220"/>
<evidence type="ECO:0000313" key="1">
    <source>
        <dbReference type="EMBL" id="BCJ91787.1"/>
    </source>
</evidence>
<keyword evidence="2" id="KW-1185">Reference proteome</keyword>
<accession>A0A6S6QV40</accession>
<dbReference type="AlphaFoldDB" id="A0A6S6QV40"/>
<sequence length="136" mass="14210">MPTSFHNKVSLQGFHFEDSLFTFKLANGITKADEGKAVAFGAAANTVKLVGDGDAIIGRLEVVEDRKVEGQLVGTVALRFINTLPKGAGETITIGQSVCGDGTAGAVRAKVVADDDYGKYNIVVEVLATEVVVAQV</sequence>
<evidence type="ECO:0000313" key="2">
    <source>
        <dbReference type="Proteomes" id="UP000515317"/>
    </source>
</evidence>
<organism evidence="1 2">
    <name type="scientific">Terrihabitans soli</name>
    <dbReference type="NCBI Taxonomy" id="708113"/>
    <lineage>
        <taxon>Bacteria</taxon>
        <taxon>Pseudomonadati</taxon>
        <taxon>Pseudomonadota</taxon>
        <taxon>Alphaproteobacteria</taxon>
        <taxon>Hyphomicrobiales</taxon>
        <taxon>Terrihabitans</taxon>
    </lineage>
</organism>
<dbReference type="RefSeq" id="WP_222875409.1">
    <property type="nucleotide sequence ID" value="NZ_AP023361.1"/>
</dbReference>